<proteinExistence type="predicted"/>
<evidence type="ECO:0000313" key="1">
    <source>
        <dbReference type="EMBL" id="VUZ41428.1"/>
    </source>
</evidence>
<organism evidence="1 2">
    <name type="scientific">Hymenolepis diminuta</name>
    <name type="common">Rat tapeworm</name>
    <dbReference type="NCBI Taxonomy" id="6216"/>
    <lineage>
        <taxon>Eukaryota</taxon>
        <taxon>Metazoa</taxon>
        <taxon>Spiralia</taxon>
        <taxon>Lophotrochozoa</taxon>
        <taxon>Platyhelminthes</taxon>
        <taxon>Cestoda</taxon>
        <taxon>Eucestoda</taxon>
        <taxon>Cyclophyllidea</taxon>
        <taxon>Hymenolepididae</taxon>
        <taxon>Hymenolepis</taxon>
    </lineage>
</organism>
<name>A0A564Y3P7_HYMDI</name>
<gene>
    <name evidence="1" type="ORF">WMSIL1_LOCUS2243</name>
</gene>
<evidence type="ECO:0000313" key="2">
    <source>
        <dbReference type="Proteomes" id="UP000321570"/>
    </source>
</evidence>
<protein>
    <submittedName>
        <fullName evidence="1">Uncharacterized protein</fullName>
    </submittedName>
</protein>
<sequence length="113" mass="12994">MKDTSSCSEQYELFKNDIENRTHDLMERIERSRSSFWENFQACREYVIEQTNCLFTELETQVLNGQKEIDDKAQEFGMEIMSLFDKIGSCVSAIGSCKKTLQTLSAGGRISED</sequence>
<dbReference type="Proteomes" id="UP000321570">
    <property type="component" value="Unassembled WGS sequence"/>
</dbReference>
<dbReference type="EMBL" id="CABIJS010000055">
    <property type="protein sequence ID" value="VUZ41428.1"/>
    <property type="molecule type" value="Genomic_DNA"/>
</dbReference>
<accession>A0A564Y3P7</accession>
<keyword evidence="2" id="KW-1185">Reference proteome</keyword>
<dbReference type="AlphaFoldDB" id="A0A564Y3P7"/>
<reference evidence="1 2" key="1">
    <citation type="submission" date="2019-07" db="EMBL/GenBank/DDBJ databases">
        <authorList>
            <person name="Jastrzebski P J."/>
            <person name="Paukszto L."/>
            <person name="Jastrzebski P J."/>
        </authorList>
    </citation>
    <scope>NUCLEOTIDE SEQUENCE [LARGE SCALE GENOMIC DNA]</scope>
    <source>
        <strain evidence="1 2">WMS-il1</strain>
    </source>
</reference>